<dbReference type="Gene3D" id="3.30.360.40">
    <property type="entry name" value="YwmB-like"/>
    <property type="match status" value="1"/>
</dbReference>
<reference evidence="2" key="1">
    <citation type="submission" date="2016-11" db="EMBL/GenBank/DDBJ databases">
        <authorList>
            <person name="Varghese N."/>
            <person name="Submissions S."/>
        </authorList>
    </citation>
    <scope>NUCLEOTIDE SEQUENCE [LARGE SCALE GENOMIC DNA]</scope>
    <source>
        <strain evidence="2">DSM 10124</strain>
    </source>
</reference>
<proteinExistence type="predicted"/>
<gene>
    <name evidence="1" type="ORF">SAMN02746091_00104</name>
</gene>
<dbReference type="InterPro" id="IPR014794">
    <property type="entry name" value="DUF1779"/>
</dbReference>
<organism evidence="1 2">
    <name type="scientific">Caloramator proteoclasticus DSM 10124</name>
    <dbReference type="NCBI Taxonomy" id="1121262"/>
    <lineage>
        <taxon>Bacteria</taxon>
        <taxon>Bacillati</taxon>
        <taxon>Bacillota</taxon>
        <taxon>Clostridia</taxon>
        <taxon>Eubacteriales</taxon>
        <taxon>Clostridiaceae</taxon>
        <taxon>Caloramator</taxon>
    </lineage>
</organism>
<accession>A0A1M4SBH8</accession>
<dbReference type="Pfam" id="PF08680">
    <property type="entry name" value="DUF1779"/>
    <property type="match status" value="1"/>
</dbReference>
<name>A0A1M4SBH8_9CLOT</name>
<keyword evidence="2" id="KW-1185">Reference proteome</keyword>
<protein>
    <submittedName>
        <fullName evidence="1">TATA-box binding</fullName>
    </submittedName>
</protein>
<evidence type="ECO:0000313" key="1">
    <source>
        <dbReference type="EMBL" id="SHE29556.1"/>
    </source>
</evidence>
<dbReference type="AlphaFoldDB" id="A0A1M4SBH8"/>
<sequence length="229" mass="26491">MKKWFCLLLVLIILIFSFWNYQNKIYSDIIDACYEAGGETINIQLEGSSFLSGYNDKYLLSKELISGFDVISYDYTQTEEEFFLNAIMSSGYITVRLRDVENKIYASLTVSQNAHNVNINNIKQTIFINFIKHRAIPKFSILVVGKFSGKLTKAEMKEKAIEILKSKRAIFVDGIENENLVSVSAFLPTLEERKKCEDRYINLNIALRYSDLNKCTYIWIGSPLIFEEY</sequence>
<dbReference type="Proteomes" id="UP000184423">
    <property type="component" value="Unassembled WGS sequence"/>
</dbReference>
<dbReference type="EMBL" id="FQVG01000001">
    <property type="protein sequence ID" value="SHE29556.1"/>
    <property type="molecule type" value="Genomic_DNA"/>
</dbReference>
<dbReference type="RefSeq" id="WP_073247598.1">
    <property type="nucleotide sequence ID" value="NZ_FQVG01000001.1"/>
</dbReference>
<evidence type="ECO:0000313" key="2">
    <source>
        <dbReference type="Proteomes" id="UP000184423"/>
    </source>
</evidence>
<dbReference type="InterPro" id="IPR036209">
    <property type="entry name" value="YwmB-like_sf"/>
</dbReference>
<dbReference type="SUPFAM" id="SSF143842">
    <property type="entry name" value="YwmB-like"/>
    <property type="match status" value="1"/>
</dbReference>